<dbReference type="RefSeq" id="YP_009272918.1">
    <property type="nucleotide sequence ID" value="NC_030874.1"/>
</dbReference>
<dbReference type="GO" id="GO:0033668">
    <property type="term" value="P:symbiont-mediated suppression of host apoptosis"/>
    <property type="evidence" value="ECO:0007669"/>
    <property type="project" value="UniProtKB-KW"/>
</dbReference>
<organism evidence="7 8">
    <name type="scientific">Bat mastadenovirus WIV13</name>
    <dbReference type="NCBI Taxonomy" id="1788435"/>
    <lineage>
        <taxon>Viruses</taxon>
        <taxon>Varidnaviria</taxon>
        <taxon>Bamfordvirae</taxon>
        <taxon>Preplasmiviricota</taxon>
        <taxon>Polisuviricotina</taxon>
        <taxon>Pharingeaviricetes</taxon>
        <taxon>Rowavirales</taxon>
        <taxon>Adenoviridae</taxon>
        <taxon>Mastadenovirus</taxon>
        <taxon>Mastadenovirus humile</taxon>
        <taxon>Bat mastadenovirus E</taxon>
    </lineage>
</organism>
<sequence length="139" mass="16604">MEANYIQYLKSYSDFRDLLNGASARTGFLYRWLFCDKLTYWVYRVKIENRVIFEEIVKDFPETFFESLEAGYTCDFEDSIVPQLEFLSLGHTLSSLAFVVFLIDYWKENSVFSWDFIIESFGLITWRAIIMAFTREKLL</sequence>
<proteinExistence type="inferred from homology"/>
<protein>
    <recommendedName>
        <fullName evidence="6">E1B protein, small T-antigen</fullName>
    </recommendedName>
</protein>
<evidence type="ECO:0000256" key="5">
    <source>
        <dbReference type="ARBA" id="ARBA00023323"/>
    </source>
</evidence>
<keyword evidence="5 6" id="KW-1119">Modulation of host cell apoptosis by virus</keyword>
<evidence type="ECO:0000256" key="2">
    <source>
        <dbReference type="ARBA" id="ARBA00022518"/>
    </source>
</evidence>
<evidence type="ECO:0000256" key="4">
    <source>
        <dbReference type="ARBA" id="ARBA00023189"/>
    </source>
</evidence>
<keyword evidence="3 6" id="KW-0945">Host-virus interaction</keyword>
<evidence type="ECO:0000256" key="3">
    <source>
        <dbReference type="ARBA" id="ARBA00022581"/>
    </source>
</evidence>
<reference evidence="7 8" key="1">
    <citation type="submission" date="2015-08" db="EMBL/GenBank/DDBJ databases">
        <title>Isolation and characterization of novel bat adenoviruses with diverse genome sizes, low GC contents or extremely long E3 ORFs.</title>
        <authorList>
            <person name="Tan B."/>
            <person name="Yang X.-L."/>
            <person name="Ge X.-Y."/>
            <person name="Peng C."/>
            <person name="Zhang Y.-Z."/>
            <person name="Zhang L.-B."/>
            <person name="Shi Z.-L."/>
        </authorList>
    </citation>
    <scope>NUCLEOTIDE SEQUENCE [LARGE SCALE GENOMIC DNA]</scope>
    <source>
        <strain evidence="7">WIV13</strain>
    </source>
</reference>
<dbReference type="KEGG" id="vg:28715663"/>
<accession>A0A1B0UHW6</accession>
<keyword evidence="8" id="KW-1185">Reference proteome</keyword>
<dbReference type="Pfam" id="PF01691">
    <property type="entry name" value="Adeno_E1B_19K"/>
    <property type="match status" value="1"/>
</dbReference>
<keyword evidence="2 6" id="KW-0244">Early protein</keyword>
<comment type="similarity">
    <text evidence="1 6">Belongs to the adenoviridae E1B 19 kDa protein family.</text>
</comment>
<dbReference type="InterPro" id="IPR002924">
    <property type="entry name" value="Adenovir_t-Ag_E1B_19kDa"/>
</dbReference>
<dbReference type="EMBL" id="KT698852">
    <property type="protein sequence ID" value="AMB43018.1"/>
    <property type="molecule type" value="Genomic_DNA"/>
</dbReference>
<evidence type="ECO:0000313" key="7">
    <source>
        <dbReference type="EMBL" id="AMB43018.1"/>
    </source>
</evidence>
<dbReference type="OrthoDB" id="16755at10239"/>
<keyword evidence="4 6" id="KW-1081">Inhibition of host apoptosis by viral BCL2-like protein</keyword>
<name>A0A1B0UHW6_9ADEN</name>
<evidence type="ECO:0000313" key="8">
    <source>
        <dbReference type="Proteomes" id="UP000108481"/>
    </source>
</evidence>
<dbReference type="Proteomes" id="UP000108481">
    <property type="component" value="Segment"/>
</dbReference>
<evidence type="ECO:0000256" key="1">
    <source>
        <dbReference type="ARBA" id="ARBA00010275"/>
    </source>
</evidence>
<evidence type="ECO:0000256" key="6">
    <source>
        <dbReference type="RuleBase" id="RU364111"/>
    </source>
</evidence>
<dbReference type="GeneID" id="28715663"/>